<dbReference type="InterPro" id="IPR027372">
    <property type="entry name" value="Phytase-like_dom"/>
</dbReference>
<name>A0ABW3DVR9_9ACTN</name>
<gene>
    <name evidence="3" type="ORF">ACFQ08_19775</name>
</gene>
<dbReference type="Proteomes" id="UP001597024">
    <property type="component" value="Unassembled WGS sequence"/>
</dbReference>
<accession>A0ABW3DVR9</accession>
<reference evidence="4" key="1">
    <citation type="journal article" date="2019" name="Int. J. Syst. Evol. Microbiol.">
        <title>The Global Catalogue of Microorganisms (GCM) 10K type strain sequencing project: providing services to taxonomists for standard genome sequencing and annotation.</title>
        <authorList>
            <consortium name="The Broad Institute Genomics Platform"/>
            <consortium name="The Broad Institute Genome Sequencing Center for Infectious Disease"/>
            <person name="Wu L."/>
            <person name="Ma J."/>
        </authorList>
    </citation>
    <scope>NUCLEOTIDE SEQUENCE [LARGE SCALE GENOMIC DNA]</scope>
    <source>
        <strain evidence="4">CCUG 62974</strain>
    </source>
</reference>
<comment type="caution">
    <text evidence="3">The sequence shown here is derived from an EMBL/GenBank/DDBJ whole genome shotgun (WGS) entry which is preliminary data.</text>
</comment>
<sequence>MTAAPVITSAASAASTASTMGNAAVHRVGDGNASSGDDAAPVSTDEYTPSGAPVRPVAPPTGDTGALTDTPPSTLAANSPAPVAWPGGASVSTADGSNVFGEDLSGLHQAGGVMWAAQNNGRLWRLIPNGSGGWKPDTVGGWASGKPLRFPSGSGAPDSEGVTLTGSGAAGGVFVSSERNSGSSGTSRLSVLRYDVSGSGTTLTATKEWNLTSDLPSVGSNLGFEGVTWIPDDYLVGAGFADASTGAAYNPGGYGAHTGGVFFLGVEGTGMIYGYVLQDSGAFTRIAAISGGMAGVMELQWEPQGLRLWAVCDNTCNGQHRTLKVDTSGTFAVTAVYNRPTGMPNYNNEGFSLAGADECVNGFKPVYWADDANDGGHALRRGTVTC</sequence>
<evidence type="ECO:0000256" key="1">
    <source>
        <dbReference type="SAM" id="MobiDB-lite"/>
    </source>
</evidence>
<dbReference type="Pfam" id="PF13449">
    <property type="entry name" value="Phytase-like"/>
    <property type="match status" value="1"/>
</dbReference>
<proteinExistence type="predicted"/>
<organism evidence="3 4">
    <name type="scientific">Streptosporangium algeriense</name>
    <dbReference type="NCBI Taxonomy" id="1682748"/>
    <lineage>
        <taxon>Bacteria</taxon>
        <taxon>Bacillati</taxon>
        <taxon>Actinomycetota</taxon>
        <taxon>Actinomycetes</taxon>
        <taxon>Streptosporangiales</taxon>
        <taxon>Streptosporangiaceae</taxon>
        <taxon>Streptosporangium</taxon>
    </lineage>
</organism>
<evidence type="ECO:0000259" key="2">
    <source>
        <dbReference type="Pfam" id="PF13449"/>
    </source>
</evidence>
<evidence type="ECO:0000313" key="3">
    <source>
        <dbReference type="EMBL" id="MFD0886793.1"/>
    </source>
</evidence>
<feature type="region of interest" description="Disordered" evidence="1">
    <location>
        <begin position="26"/>
        <end position="89"/>
    </location>
</feature>
<evidence type="ECO:0000313" key="4">
    <source>
        <dbReference type="Proteomes" id="UP001597024"/>
    </source>
</evidence>
<protein>
    <recommendedName>
        <fullName evidence="2">Phytase-like domain-containing protein</fullName>
    </recommendedName>
</protein>
<keyword evidence="4" id="KW-1185">Reference proteome</keyword>
<feature type="domain" description="Phytase-like" evidence="2">
    <location>
        <begin position="105"/>
        <end position="237"/>
    </location>
</feature>
<dbReference type="EMBL" id="JBHTHX010000717">
    <property type="protein sequence ID" value="MFD0886793.1"/>
    <property type="molecule type" value="Genomic_DNA"/>
</dbReference>